<comment type="caution">
    <text evidence="5">The sequence shown here is derived from an EMBL/GenBank/DDBJ whole genome shotgun (WGS) entry which is preliminary data.</text>
</comment>
<dbReference type="Pfam" id="PF03407">
    <property type="entry name" value="Nucleotid_trans"/>
    <property type="match status" value="1"/>
</dbReference>
<keyword evidence="1" id="KW-0812">Transmembrane</keyword>
<dbReference type="AlphaFoldDB" id="A0A813DDB1"/>
<feature type="signal peptide" evidence="2">
    <location>
        <begin position="1"/>
        <end position="19"/>
    </location>
</feature>
<evidence type="ECO:0000256" key="1">
    <source>
        <dbReference type="SAM" id="Phobius"/>
    </source>
</evidence>
<keyword evidence="2" id="KW-0732">Signal</keyword>
<feature type="transmembrane region" description="Helical" evidence="1">
    <location>
        <begin position="833"/>
        <end position="856"/>
    </location>
</feature>
<evidence type="ECO:0000313" key="5">
    <source>
        <dbReference type="EMBL" id="CAE8585561.1"/>
    </source>
</evidence>
<accession>A0A813DDB1</accession>
<name>A0A813DDB1_POLGL</name>
<feature type="domain" description="Nucleotide-diphospho-sugar transferase" evidence="3">
    <location>
        <begin position="487"/>
        <end position="584"/>
    </location>
</feature>
<organism evidence="5 6">
    <name type="scientific">Polarella glacialis</name>
    <name type="common">Dinoflagellate</name>
    <dbReference type="NCBI Taxonomy" id="89957"/>
    <lineage>
        <taxon>Eukaryota</taxon>
        <taxon>Sar</taxon>
        <taxon>Alveolata</taxon>
        <taxon>Dinophyceae</taxon>
        <taxon>Suessiales</taxon>
        <taxon>Suessiaceae</taxon>
        <taxon>Polarella</taxon>
    </lineage>
</organism>
<feature type="chain" id="PRO_5032568446" evidence="2">
    <location>
        <begin position="20"/>
        <end position="1202"/>
    </location>
</feature>
<evidence type="ECO:0000259" key="3">
    <source>
        <dbReference type="Pfam" id="PF03407"/>
    </source>
</evidence>
<gene>
    <name evidence="5" type="ORF">PGLA1383_LOCUS4468</name>
</gene>
<feature type="domain" description="VTT" evidence="4">
    <location>
        <begin position="854"/>
        <end position="971"/>
    </location>
</feature>
<keyword evidence="6" id="KW-1185">Reference proteome</keyword>
<dbReference type="OrthoDB" id="406585at2759"/>
<keyword evidence="1" id="KW-0472">Membrane</keyword>
<protein>
    <submittedName>
        <fullName evidence="5">Uncharacterized protein</fullName>
    </submittedName>
</protein>
<evidence type="ECO:0000259" key="4">
    <source>
        <dbReference type="Pfam" id="PF09335"/>
    </source>
</evidence>
<dbReference type="PANTHER" id="PTHR46826">
    <property type="match status" value="1"/>
</dbReference>
<dbReference type="InterPro" id="IPR053240">
    <property type="entry name" value="VTT_domain"/>
</dbReference>
<proteinExistence type="predicted"/>
<evidence type="ECO:0000256" key="2">
    <source>
        <dbReference type="SAM" id="SignalP"/>
    </source>
</evidence>
<sequence>MGAMVGTSMILVAVVTATASQLSAHTSVAEHGAGFSLPSRTPLFDYDCVSQGRRRRPPIVDWVELYEEVQTAVSDALEGGPLPRPPRRSGRLLLLHLEQALKECPLGMMTLAVIHYFLAKDDDEQAEVLLLSAGVIEGVARHFPLHVVGTSRWPVFEALHLFAGYPEGTDHATRCDGIEDGVINWSEARVVAQAWSRSFPLGDFQADSSVAKKLVEAMDYGTMDAERSRLECPMGLLFFVSLRAMVTAVRFTSEFTGNSHMLDSIVREFGLLPASYSGWPIGQILMKLSDINKGKKYVVRNYKYVRRFADLDLRLEELSPLVQPPLTGGAATVSWRSKGARSAVAMGRLSQWAFQRVVRRKAAGTRPILHQALSAMLDATGSRGCEDGGTGCCFGSQQVAGGLRQKRRRPPPARRHVALTLLYGSSWSVLLGRTVRHLGRLGFSWPLLVVSIGNDAYQACRRLARASNSIDMPKVTCWRPDTQSQVHRFTIIHILLHLGVDVFYFDMDTFFFRNPLPEILGKAEREGLDTIWSTHGDGDCVNIGVFYIRSTWRTTIWFSQFLDWYHDHQYEIDQRGLDVLLGSPRRIPEGQLGISFPPTQLQKALPWTTFCSNAKIGMRCWTLRWDTQISCRVFQESDCKVRGKLKCTQSTRAAQIPVSLLGVDSAPMCQGSVLGRASGDCDMPLAGSSEERSHQVLVVSPASPPLNLEDWRAGRRALRSTIWANRRSVAQWGISGAQKLAEFRAAFIPDELLTEQQQVEQKKKQRAAELAKEPNAIATVAFVAAGSAVLLRVGGRAAVLNLLGLDMLQDSDVQAGITEVLATANALDPFLKLLFVLLTWVAAKVFFLDFLIFPLAVADGALFGGVLQGTLVSCVGASLGSGLAFYLSRSFLFDKTRGRMDSSPGLKAIESAVAGEGAKAVFTLRLAPVLPLPISGYAYVYGLTRLTWQDFALGTFAGSVKPYFLDAYLGTFVSGATLKTPAAGDEMGEFILFLTLVASVATGSFASELAMRSFSELSAVTDSEAKSASERGDRLMSNSGLLDSMGFWGLRSGDFPEFFGAGLESLNLAQSQMRGVYAEQWALKQRSEGYAVMASGVRPDVGDDDSAIWSLRPELAEAESDWAYSWGQEGAQAFLTAPVFFEALGSYSSPALWPEILEKARASQAKALQEQKVADVPLKRGLVKLRRLGRLVGLRSPRKHPK</sequence>
<dbReference type="Proteomes" id="UP000654075">
    <property type="component" value="Unassembled WGS sequence"/>
</dbReference>
<reference evidence="5" key="1">
    <citation type="submission" date="2021-02" db="EMBL/GenBank/DDBJ databases">
        <authorList>
            <person name="Dougan E. K."/>
            <person name="Rhodes N."/>
            <person name="Thang M."/>
            <person name="Chan C."/>
        </authorList>
    </citation>
    <scope>NUCLEOTIDE SEQUENCE</scope>
</reference>
<dbReference type="Pfam" id="PF09335">
    <property type="entry name" value="VTT_dom"/>
    <property type="match status" value="1"/>
</dbReference>
<feature type="transmembrane region" description="Helical" evidence="1">
    <location>
        <begin position="862"/>
        <end position="887"/>
    </location>
</feature>
<keyword evidence="1" id="KW-1133">Transmembrane helix</keyword>
<dbReference type="InterPro" id="IPR005069">
    <property type="entry name" value="Nucl-diP-sugar_transferase"/>
</dbReference>
<evidence type="ECO:0000313" key="6">
    <source>
        <dbReference type="Proteomes" id="UP000654075"/>
    </source>
</evidence>
<dbReference type="InterPro" id="IPR032816">
    <property type="entry name" value="VTT_dom"/>
</dbReference>
<dbReference type="EMBL" id="CAJNNV010001674">
    <property type="protein sequence ID" value="CAE8585561.1"/>
    <property type="molecule type" value="Genomic_DNA"/>
</dbReference>
<dbReference type="PANTHER" id="PTHR46826:SF1">
    <property type="entry name" value="TVP38_TMEM64 FAMILY MEMBRANE PROTEIN YDJX"/>
    <property type="match status" value="1"/>
</dbReference>